<feature type="domain" description="C2H2-type" evidence="10">
    <location>
        <begin position="26"/>
        <end position="53"/>
    </location>
</feature>
<dbReference type="eggNOG" id="ENOG502S768">
    <property type="taxonomic scope" value="Eukaryota"/>
</dbReference>
<dbReference type="GO" id="GO:0008270">
    <property type="term" value="F:zinc ion binding"/>
    <property type="evidence" value="ECO:0007669"/>
    <property type="project" value="UniProtKB-KW"/>
</dbReference>
<keyword evidence="6" id="KW-0804">Transcription</keyword>
<dbReference type="AlphaFoldDB" id="W1NGL5"/>
<evidence type="ECO:0000259" key="10">
    <source>
        <dbReference type="PROSITE" id="PS50157"/>
    </source>
</evidence>
<dbReference type="HOGENOM" id="CLU_068782_1_1_1"/>
<organism evidence="11 12">
    <name type="scientific">Amborella trichopoda</name>
    <dbReference type="NCBI Taxonomy" id="13333"/>
    <lineage>
        <taxon>Eukaryota</taxon>
        <taxon>Viridiplantae</taxon>
        <taxon>Streptophyta</taxon>
        <taxon>Embryophyta</taxon>
        <taxon>Tracheophyta</taxon>
        <taxon>Spermatophyta</taxon>
        <taxon>Magnoliopsida</taxon>
        <taxon>Amborellales</taxon>
        <taxon>Amborellaceae</taxon>
        <taxon>Amborella</taxon>
    </lineage>
</organism>
<dbReference type="SMART" id="SM00355">
    <property type="entry name" value="ZnF_C2H2"/>
    <property type="match status" value="1"/>
</dbReference>
<proteinExistence type="predicted"/>
<keyword evidence="12" id="KW-1185">Reference proteome</keyword>
<dbReference type="Proteomes" id="UP000017836">
    <property type="component" value="Unassembled WGS sequence"/>
</dbReference>
<evidence type="ECO:0000313" key="11">
    <source>
        <dbReference type="EMBL" id="ERM94937.1"/>
    </source>
</evidence>
<feature type="region of interest" description="Disordered" evidence="9">
    <location>
        <begin position="42"/>
        <end position="90"/>
    </location>
</feature>
<dbReference type="Pfam" id="PF13912">
    <property type="entry name" value="zf-C2H2_6"/>
    <property type="match status" value="1"/>
</dbReference>
<dbReference type="Gene3D" id="3.30.160.60">
    <property type="entry name" value="Classic Zinc Finger"/>
    <property type="match status" value="1"/>
</dbReference>
<evidence type="ECO:0000256" key="5">
    <source>
        <dbReference type="ARBA" id="ARBA00023015"/>
    </source>
</evidence>
<keyword evidence="3 8" id="KW-0863">Zinc-finger</keyword>
<evidence type="ECO:0000256" key="1">
    <source>
        <dbReference type="ARBA" id="ARBA00004123"/>
    </source>
</evidence>
<name>W1NGL5_AMBTC</name>
<feature type="compositionally biased region" description="Basic residues" evidence="9">
    <location>
        <begin position="46"/>
        <end position="55"/>
    </location>
</feature>
<evidence type="ECO:0000256" key="6">
    <source>
        <dbReference type="ARBA" id="ARBA00023163"/>
    </source>
</evidence>
<dbReference type="OrthoDB" id="780709at2759"/>
<dbReference type="KEGG" id="atr:18422819"/>
<feature type="region of interest" description="Disordered" evidence="9">
    <location>
        <begin position="1"/>
        <end position="26"/>
    </location>
</feature>
<evidence type="ECO:0000256" key="8">
    <source>
        <dbReference type="PROSITE-ProRule" id="PRU00042"/>
    </source>
</evidence>
<reference evidence="12" key="1">
    <citation type="journal article" date="2013" name="Science">
        <title>The Amborella genome and the evolution of flowering plants.</title>
        <authorList>
            <consortium name="Amborella Genome Project"/>
        </authorList>
    </citation>
    <scope>NUCLEOTIDE SEQUENCE [LARGE SCALE GENOMIC DNA]</scope>
</reference>
<dbReference type="PANTHER" id="PTHR45801:SF107">
    <property type="entry name" value="TRANSCRIPTIONAL REGULATOR SUPERMAN-LIKE"/>
    <property type="match status" value="1"/>
</dbReference>
<evidence type="ECO:0000256" key="7">
    <source>
        <dbReference type="ARBA" id="ARBA00023242"/>
    </source>
</evidence>
<feature type="compositionally biased region" description="Low complexity" evidence="9">
    <location>
        <begin position="124"/>
        <end position="134"/>
    </location>
</feature>
<dbReference type="InterPro" id="IPR036236">
    <property type="entry name" value="Znf_C2H2_sf"/>
</dbReference>
<evidence type="ECO:0000313" key="12">
    <source>
        <dbReference type="Proteomes" id="UP000017836"/>
    </source>
</evidence>
<dbReference type="PANTHER" id="PTHR45801">
    <property type="entry name" value="OS07G0101800 PROTEIN"/>
    <property type="match status" value="1"/>
</dbReference>
<gene>
    <name evidence="11" type="ORF">AMTR_s00009p00194700</name>
</gene>
<feature type="region of interest" description="Disordered" evidence="9">
    <location>
        <begin position="103"/>
        <end position="162"/>
    </location>
</feature>
<comment type="subcellular location">
    <subcellularLocation>
        <location evidence="1">Nucleus</location>
    </subcellularLocation>
</comment>
<protein>
    <recommendedName>
        <fullName evidence="10">C2H2-type domain-containing protein</fullName>
    </recommendedName>
</protein>
<feature type="compositionally biased region" description="Basic and acidic residues" evidence="9">
    <location>
        <begin position="146"/>
        <end position="162"/>
    </location>
</feature>
<dbReference type="InterPro" id="IPR013087">
    <property type="entry name" value="Znf_C2H2_type"/>
</dbReference>
<keyword evidence="7" id="KW-0539">Nucleus</keyword>
<dbReference type="InterPro" id="IPR052426">
    <property type="entry name" value="Plant_dev_regulator"/>
</dbReference>
<feature type="compositionally biased region" description="Polar residues" evidence="9">
    <location>
        <begin position="66"/>
        <end position="77"/>
    </location>
</feature>
<keyword evidence="4" id="KW-0862">Zinc</keyword>
<sequence length="162" mass="17752">MEPSRSPGSRQDPEHPELDTGPNRSYECTFCKRGFSTAQALGGHMNIHRKDRARLRQPPVQEDESMGSSRHPSMTTGGTIGRGESQMSYSPKYYHGAASVRPAMIDTGKPPQLRLFSEIREEGSSGARARSSGEPEGTQEGSRNPAAEEEKLDLELRLGPDP</sequence>
<dbReference type="EMBL" id="KI397501">
    <property type="protein sequence ID" value="ERM94937.1"/>
    <property type="molecule type" value="Genomic_DNA"/>
</dbReference>
<dbReference type="GO" id="GO:0005634">
    <property type="term" value="C:nucleus"/>
    <property type="evidence" value="ECO:0007669"/>
    <property type="project" value="UniProtKB-SubCell"/>
</dbReference>
<keyword evidence="5" id="KW-0805">Transcription regulation</keyword>
<evidence type="ECO:0000256" key="4">
    <source>
        <dbReference type="ARBA" id="ARBA00022833"/>
    </source>
</evidence>
<accession>W1NGL5</accession>
<keyword evidence="2" id="KW-0479">Metal-binding</keyword>
<dbReference type="PROSITE" id="PS50157">
    <property type="entry name" value="ZINC_FINGER_C2H2_2"/>
    <property type="match status" value="1"/>
</dbReference>
<evidence type="ECO:0000256" key="2">
    <source>
        <dbReference type="ARBA" id="ARBA00022723"/>
    </source>
</evidence>
<dbReference type="Gramene" id="ERM94937">
    <property type="protein sequence ID" value="ERM94937"/>
    <property type="gene ID" value="AMTR_s00009p00194700"/>
</dbReference>
<evidence type="ECO:0000256" key="9">
    <source>
        <dbReference type="SAM" id="MobiDB-lite"/>
    </source>
</evidence>
<dbReference type="SUPFAM" id="SSF57667">
    <property type="entry name" value="beta-beta-alpha zinc fingers"/>
    <property type="match status" value="1"/>
</dbReference>
<evidence type="ECO:0000256" key="3">
    <source>
        <dbReference type="ARBA" id="ARBA00022771"/>
    </source>
</evidence>
<dbReference type="PROSITE" id="PS00028">
    <property type="entry name" value="ZINC_FINGER_C2H2_1"/>
    <property type="match status" value="1"/>
</dbReference>